<evidence type="ECO:0000313" key="1">
    <source>
        <dbReference type="EMBL" id="KAH7851595.1"/>
    </source>
</evidence>
<reference evidence="1 2" key="1">
    <citation type="journal article" date="2021" name="Hortic Res">
        <title>High-quality reference genome and annotation aids understanding of berry development for evergreen blueberry (Vaccinium darrowii).</title>
        <authorList>
            <person name="Yu J."/>
            <person name="Hulse-Kemp A.M."/>
            <person name="Babiker E."/>
            <person name="Staton M."/>
        </authorList>
    </citation>
    <scope>NUCLEOTIDE SEQUENCE [LARGE SCALE GENOMIC DNA]</scope>
    <source>
        <strain evidence="2">cv. NJ 8807/NJ 8810</strain>
        <tissue evidence="1">Young leaf</tissue>
    </source>
</reference>
<organism evidence="1 2">
    <name type="scientific">Vaccinium darrowii</name>
    <dbReference type="NCBI Taxonomy" id="229202"/>
    <lineage>
        <taxon>Eukaryota</taxon>
        <taxon>Viridiplantae</taxon>
        <taxon>Streptophyta</taxon>
        <taxon>Embryophyta</taxon>
        <taxon>Tracheophyta</taxon>
        <taxon>Spermatophyta</taxon>
        <taxon>Magnoliopsida</taxon>
        <taxon>eudicotyledons</taxon>
        <taxon>Gunneridae</taxon>
        <taxon>Pentapetalae</taxon>
        <taxon>asterids</taxon>
        <taxon>Ericales</taxon>
        <taxon>Ericaceae</taxon>
        <taxon>Vaccinioideae</taxon>
        <taxon>Vaccinieae</taxon>
        <taxon>Vaccinium</taxon>
    </lineage>
</organism>
<gene>
    <name evidence="1" type="ORF">Vadar_013909</name>
</gene>
<protein>
    <submittedName>
        <fullName evidence="1">Uncharacterized protein</fullName>
    </submittedName>
</protein>
<dbReference type="EMBL" id="CM037158">
    <property type="protein sequence ID" value="KAH7851595.1"/>
    <property type="molecule type" value="Genomic_DNA"/>
</dbReference>
<comment type="caution">
    <text evidence="1">The sequence shown here is derived from an EMBL/GenBank/DDBJ whole genome shotgun (WGS) entry which is preliminary data.</text>
</comment>
<name>A0ACB7YFN9_9ERIC</name>
<accession>A0ACB7YFN9</accession>
<dbReference type="Proteomes" id="UP000828048">
    <property type="component" value="Chromosome 8"/>
</dbReference>
<keyword evidence="2" id="KW-1185">Reference proteome</keyword>
<sequence>MFESNVRRAMSGGYVTLFPRGRHLSGYLCIEIHCSKESTGGMNIDNQIGEIEIDITIALCCDDLDTLISLVDITAVFMGSKYFSVCEMLEGICEHDAVNCATSLLEGELGLEMGGVDVNMPIPGLGEVFPLHYAAKHACPEVLQLFLSRGAQTDIELYDPLNKWGYDGLLPLEIALDVVRENLSKESDIWPEPSTFQLIASLCLPSMKDSLKAVELLASSSKNIEKTAYYYAIDGNLVELAVFLTVARKKVLAPIRFSRQSGDKWDGRMTLDQWLKFEVQSLQIQECKVMGPFAEKKLTWIERKKRLLDSIALLLDIFGKAGDAIEEYMKLERHCEDVEKDVALRLVEAGCRLKDGDFDFNIVYCINWIDELECVTVFSTSHLEIDETDAPSAHQMKSLNVVICALKQELSAKISSADAAEKPVSNFLTTIRKVIEAGPWHIAGKLLTLQQSKIHIWVQFSNVPLEF</sequence>
<evidence type="ECO:0000313" key="2">
    <source>
        <dbReference type="Proteomes" id="UP000828048"/>
    </source>
</evidence>
<proteinExistence type="predicted"/>